<name>A0AAJ0C0K5_9PEZI</name>
<protein>
    <submittedName>
        <fullName evidence="2">Uncharacterized protein</fullName>
    </submittedName>
</protein>
<dbReference type="GeneID" id="85309347"/>
<organism evidence="2 3">
    <name type="scientific">Phialemonium atrogriseum</name>
    <dbReference type="NCBI Taxonomy" id="1093897"/>
    <lineage>
        <taxon>Eukaryota</taxon>
        <taxon>Fungi</taxon>
        <taxon>Dikarya</taxon>
        <taxon>Ascomycota</taxon>
        <taxon>Pezizomycotina</taxon>
        <taxon>Sordariomycetes</taxon>
        <taxon>Sordariomycetidae</taxon>
        <taxon>Cephalothecales</taxon>
        <taxon>Cephalothecaceae</taxon>
        <taxon>Phialemonium</taxon>
    </lineage>
</organism>
<dbReference type="RefSeq" id="XP_060281684.1">
    <property type="nucleotide sequence ID" value="XM_060426160.1"/>
</dbReference>
<keyword evidence="3" id="KW-1185">Reference proteome</keyword>
<comment type="caution">
    <text evidence="2">The sequence shown here is derived from an EMBL/GenBank/DDBJ whole genome shotgun (WGS) entry which is preliminary data.</text>
</comment>
<dbReference type="AlphaFoldDB" id="A0AAJ0C0K5"/>
<reference evidence="2" key="1">
    <citation type="submission" date="2023-06" db="EMBL/GenBank/DDBJ databases">
        <title>Genome-scale phylogeny and comparative genomics of the fungal order Sordariales.</title>
        <authorList>
            <consortium name="Lawrence Berkeley National Laboratory"/>
            <person name="Hensen N."/>
            <person name="Bonometti L."/>
            <person name="Westerberg I."/>
            <person name="Brannstrom I.O."/>
            <person name="Guillou S."/>
            <person name="Cros-Aarteil S."/>
            <person name="Calhoun S."/>
            <person name="Haridas S."/>
            <person name="Kuo A."/>
            <person name="Mondo S."/>
            <person name="Pangilinan J."/>
            <person name="Riley R."/>
            <person name="Labutti K."/>
            <person name="Andreopoulos B."/>
            <person name="Lipzen A."/>
            <person name="Chen C."/>
            <person name="Yanf M."/>
            <person name="Daum C."/>
            <person name="Ng V."/>
            <person name="Clum A."/>
            <person name="Steindorff A."/>
            <person name="Ohm R."/>
            <person name="Martin F."/>
            <person name="Silar P."/>
            <person name="Natvig D."/>
            <person name="Lalanne C."/>
            <person name="Gautier V."/>
            <person name="Ament-Velasquez S.L."/>
            <person name="Kruys A."/>
            <person name="Hutchinson M.I."/>
            <person name="Powell A.J."/>
            <person name="Barry K."/>
            <person name="Miller A.N."/>
            <person name="Grigoriev I.V."/>
            <person name="Debuchy R."/>
            <person name="Gladieux P."/>
            <person name="Thoren M.H."/>
            <person name="Johannesson H."/>
        </authorList>
    </citation>
    <scope>NUCLEOTIDE SEQUENCE</scope>
    <source>
        <strain evidence="2">8032-3</strain>
    </source>
</reference>
<evidence type="ECO:0000256" key="1">
    <source>
        <dbReference type="SAM" id="MobiDB-lite"/>
    </source>
</evidence>
<dbReference type="Proteomes" id="UP001244011">
    <property type="component" value="Unassembled WGS sequence"/>
</dbReference>
<dbReference type="EMBL" id="MU839015">
    <property type="protein sequence ID" value="KAK1765471.1"/>
    <property type="molecule type" value="Genomic_DNA"/>
</dbReference>
<evidence type="ECO:0000313" key="2">
    <source>
        <dbReference type="EMBL" id="KAK1765471.1"/>
    </source>
</evidence>
<evidence type="ECO:0000313" key="3">
    <source>
        <dbReference type="Proteomes" id="UP001244011"/>
    </source>
</evidence>
<gene>
    <name evidence="2" type="ORF">QBC33DRAFT_516788</name>
</gene>
<proteinExistence type="predicted"/>
<feature type="region of interest" description="Disordered" evidence="1">
    <location>
        <begin position="51"/>
        <end position="112"/>
    </location>
</feature>
<sequence>MPSTINQPSSQEPLFHSATATATAAIHNGRQEPRLPSWLLPARISDSGLRRPAPAVRVNRPPPRLPLAPTTRADNRVPGTPLPLTGYRLGDDSDRPRSRNTSPENEPGLGPAIFRRRIPDFTIYDEEAAAATRILEGQWDDDCDTILRENVRRLRELARQRRRERVAALRRQRDQVLEEQGPLHAFEAQLGVSLNDLLTIAGSFVTARRHPE</sequence>
<accession>A0AAJ0C0K5</accession>